<dbReference type="SUPFAM" id="SSF53613">
    <property type="entry name" value="Ribokinase-like"/>
    <property type="match status" value="1"/>
</dbReference>
<proteinExistence type="predicted"/>
<reference evidence="1" key="1">
    <citation type="submission" date="2018-05" db="EMBL/GenBank/DDBJ databases">
        <authorList>
            <person name="Lanie J.A."/>
            <person name="Ng W.-L."/>
            <person name="Kazmierczak K.M."/>
            <person name="Andrzejewski T.M."/>
            <person name="Davidsen T.M."/>
            <person name="Wayne K.J."/>
            <person name="Tettelin H."/>
            <person name="Glass J.I."/>
            <person name="Rusch D."/>
            <person name="Podicherti R."/>
            <person name="Tsui H.-C.T."/>
            <person name="Winkler M.E."/>
        </authorList>
    </citation>
    <scope>NUCLEOTIDE SEQUENCE</scope>
</reference>
<evidence type="ECO:0008006" key="2">
    <source>
        <dbReference type="Google" id="ProtNLM"/>
    </source>
</evidence>
<accession>A0A382EHC7</accession>
<dbReference type="InterPro" id="IPR029056">
    <property type="entry name" value="Ribokinase-like"/>
</dbReference>
<organism evidence="1">
    <name type="scientific">marine metagenome</name>
    <dbReference type="NCBI Taxonomy" id="408172"/>
    <lineage>
        <taxon>unclassified sequences</taxon>
        <taxon>metagenomes</taxon>
        <taxon>ecological metagenomes</taxon>
    </lineage>
</organism>
<sequence>MNNIEYKIDLKESFDLIIIGNITKDYFNDSMDFQLGGPSLYAGITASKLGLKTLLISNHTINKNYFDNFPLLNVLNMPTDSDTEFLINYTNDQRKLVLINKASKISLNFNNKIKTKMLMLAPVLNDFELTIKDNFEYDLCSLCIQGFLRKDINQGIIELIDDEYYLNSQGINIINCSSEEISKLSIENLLKNSIEYISVTYGRNGSCLIDKYNNITKYKNYDPRILVDPTGAGDVFALYMLIFYYRTNNINYAVEIANCAASFVVEDLGINSIPDLGKVKKRLNI</sequence>
<name>A0A382EHC7_9ZZZZ</name>
<dbReference type="EMBL" id="UINC01044512">
    <property type="protein sequence ID" value="SVB50070.1"/>
    <property type="molecule type" value="Genomic_DNA"/>
</dbReference>
<gene>
    <name evidence="1" type="ORF">METZ01_LOCUS202924</name>
</gene>
<dbReference type="AlphaFoldDB" id="A0A382EHC7"/>
<protein>
    <recommendedName>
        <fullName evidence="2">Carbohydrate kinase PfkB domain-containing protein</fullName>
    </recommendedName>
</protein>
<evidence type="ECO:0000313" key="1">
    <source>
        <dbReference type="EMBL" id="SVB50070.1"/>
    </source>
</evidence>
<dbReference type="Gene3D" id="3.40.1190.20">
    <property type="match status" value="1"/>
</dbReference>